<dbReference type="InterPro" id="IPR008928">
    <property type="entry name" value="6-hairpin_glycosidase_sf"/>
</dbReference>
<name>A0ABT6THP3_9BACL</name>
<keyword evidence="1 2" id="KW-0378">Hydrolase</keyword>
<dbReference type="InterPro" id="IPR052043">
    <property type="entry name" value="PolySaccharide_Degr_Enz"/>
</dbReference>
<evidence type="ECO:0000256" key="1">
    <source>
        <dbReference type="ARBA" id="ARBA00022801"/>
    </source>
</evidence>
<dbReference type="GO" id="GO:0016787">
    <property type="term" value="F:hydrolase activity"/>
    <property type="evidence" value="ECO:0007669"/>
    <property type="project" value="UniProtKB-KW"/>
</dbReference>
<organism evidence="2 3">
    <name type="scientific">Cohnella hashimotonis</name>
    <dbReference type="NCBI Taxonomy" id="2826895"/>
    <lineage>
        <taxon>Bacteria</taxon>
        <taxon>Bacillati</taxon>
        <taxon>Bacillota</taxon>
        <taxon>Bacilli</taxon>
        <taxon>Bacillales</taxon>
        <taxon>Paenibacillaceae</taxon>
        <taxon>Cohnella</taxon>
    </lineage>
</organism>
<dbReference type="PANTHER" id="PTHR33886">
    <property type="entry name" value="UNSATURATED RHAMNOGALACTURONAN HYDROLASE (EUROFUNG)"/>
    <property type="match status" value="1"/>
</dbReference>
<sequence>MTLSYSTLSTLADRVFTFMIADHGGHADPVIRNAADCHAGDWGMDIHHWDWNPGVGLIAMSAYYGAGRDEKVQACLREWVRNNAHKRNDIQAVNATAPFCILPDLYWWTEDPAYKDMALAWGDWVLDHAHRTQAGALQHTVNSAASYDKLKDQVWADTIFMAVLFLAKLTRLTGNTAYVREALRQLELHLEVLQDAETGVLFHGYDCATGDHLSGARWTRGNAWLAVATPMIVEEARKAGVSASAAVLDRYDTLVRSIVKYQATNGLWHTVMDRPSFYQESSGSAGIACGIAKAVKLGLVEASYMRYAELGLQGVVSQIADTGEVLSVSGGTPIMDTIEDYNELTCYATLYGQGLTLMLLAEFMQERSEQRHAL</sequence>
<dbReference type="EMBL" id="JAGRPV010000001">
    <property type="protein sequence ID" value="MDI4646354.1"/>
    <property type="molecule type" value="Genomic_DNA"/>
</dbReference>
<dbReference type="SUPFAM" id="SSF48208">
    <property type="entry name" value="Six-hairpin glycosidases"/>
    <property type="match status" value="1"/>
</dbReference>
<dbReference type="InterPro" id="IPR012341">
    <property type="entry name" value="6hp_glycosidase-like_sf"/>
</dbReference>
<gene>
    <name evidence="2" type="ORF">KB449_15350</name>
</gene>
<keyword evidence="3" id="KW-1185">Reference proteome</keyword>
<dbReference type="PANTHER" id="PTHR33886:SF8">
    <property type="entry name" value="UNSATURATED RHAMNOGALACTURONAN HYDROLASE (EUROFUNG)"/>
    <property type="match status" value="1"/>
</dbReference>
<proteinExistence type="predicted"/>
<accession>A0ABT6THP3</accession>
<dbReference type="InterPro" id="IPR010905">
    <property type="entry name" value="Glyco_hydro_88"/>
</dbReference>
<evidence type="ECO:0000313" key="3">
    <source>
        <dbReference type="Proteomes" id="UP001161691"/>
    </source>
</evidence>
<protein>
    <submittedName>
        <fullName evidence="2">Glycoside hydrolase family 88 protein</fullName>
    </submittedName>
</protein>
<dbReference type="Proteomes" id="UP001161691">
    <property type="component" value="Unassembled WGS sequence"/>
</dbReference>
<dbReference type="Pfam" id="PF07470">
    <property type="entry name" value="Glyco_hydro_88"/>
    <property type="match status" value="1"/>
</dbReference>
<reference evidence="2" key="1">
    <citation type="submission" date="2023-04" db="EMBL/GenBank/DDBJ databases">
        <title>Comparative genomic analysis of Cohnella hashimotonis sp. nov., isolated from the International Space Station.</title>
        <authorList>
            <person name="Venkateswaran K."/>
            <person name="Simpson A."/>
        </authorList>
    </citation>
    <scope>NUCLEOTIDE SEQUENCE</scope>
    <source>
        <strain evidence="2">F6_2S_P_1</strain>
    </source>
</reference>
<dbReference type="Gene3D" id="1.50.10.10">
    <property type="match status" value="1"/>
</dbReference>
<comment type="caution">
    <text evidence="2">The sequence shown here is derived from an EMBL/GenBank/DDBJ whole genome shotgun (WGS) entry which is preliminary data.</text>
</comment>
<evidence type="ECO:0000313" key="2">
    <source>
        <dbReference type="EMBL" id="MDI4646354.1"/>
    </source>
</evidence>
<dbReference type="RefSeq" id="WP_282909217.1">
    <property type="nucleotide sequence ID" value="NZ_JAGRPV010000001.1"/>
</dbReference>